<dbReference type="EMBL" id="CP005385">
    <property type="protein sequence ID" value="AGK03820.1"/>
    <property type="molecule type" value="Genomic_DNA"/>
</dbReference>
<dbReference type="PANTHER" id="PTHR11070:SF45">
    <property type="entry name" value="DNA 3'-5' HELICASE"/>
    <property type="match status" value="1"/>
</dbReference>
<keyword evidence="2 10" id="KW-0547">Nucleotide-binding</keyword>
<comment type="catalytic activity">
    <reaction evidence="7">
        <text>Couples ATP hydrolysis with the unwinding of duplex DNA by translocating in the 3'-5' direction.</text>
        <dbReference type="EC" id="5.6.2.4"/>
    </reaction>
</comment>
<evidence type="ECO:0000256" key="6">
    <source>
        <dbReference type="ARBA" id="ARBA00023235"/>
    </source>
</evidence>
<evidence type="ECO:0000256" key="3">
    <source>
        <dbReference type="ARBA" id="ARBA00022801"/>
    </source>
</evidence>
<dbReference type="Pfam" id="PF05016">
    <property type="entry name" value="ParE_toxin"/>
    <property type="match status" value="1"/>
</dbReference>
<dbReference type="GO" id="GO:0000725">
    <property type="term" value="P:recombinational repair"/>
    <property type="evidence" value="ECO:0007669"/>
    <property type="project" value="TreeGrafter"/>
</dbReference>
<dbReference type="InterPro" id="IPR007712">
    <property type="entry name" value="RelE/ParE_toxin"/>
</dbReference>
<feature type="region of interest" description="Disordered" evidence="11">
    <location>
        <begin position="86"/>
        <end position="123"/>
    </location>
</feature>
<accession>D3PNG8</accession>
<proteinExistence type="predicted"/>
<dbReference type="Gene3D" id="3.40.50.300">
    <property type="entry name" value="P-loop containing nucleotide triphosphate hydrolases"/>
    <property type="match status" value="2"/>
</dbReference>
<evidence type="ECO:0000313" key="16">
    <source>
        <dbReference type="Proteomes" id="UP000013026"/>
    </source>
</evidence>
<dbReference type="Pfam" id="PF13245">
    <property type="entry name" value="AAA_19"/>
    <property type="match status" value="1"/>
</dbReference>
<evidence type="ECO:0000256" key="7">
    <source>
        <dbReference type="ARBA" id="ARBA00034617"/>
    </source>
</evidence>
<evidence type="ECO:0000256" key="11">
    <source>
        <dbReference type="SAM" id="MobiDB-lite"/>
    </source>
</evidence>
<dbReference type="PROSITE" id="PS51198">
    <property type="entry name" value="UVRD_HELICASE_ATP_BIND"/>
    <property type="match status" value="1"/>
</dbReference>
<dbReference type="SUPFAM" id="SSF143011">
    <property type="entry name" value="RelE-like"/>
    <property type="match status" value="1"/>
</dbReference>
<evidence type="ECO:0000256" key="2">
    <source>
        <dbReference type="ARBA" id="ARBA00022741"/>
    </source>
</evidence>
<dbReference type="Proteomes" id="UP000006655">
    <property type="component" value="Chromosome"/>
</dbReference>
<dbReference type="Proteomes" id="UP000013026">
    <property type="component" value="Chromosome"/>
</dbReference>
<name>D3PNG8_MEIRD</name>
<feature type="binding site" evidence="10">
    <location>
        <begin position="230"/>
        <end position="237"/>
    </location>
    <ligand>
        <name>ATP</name>
        <dbReference type="ChEBI" id="CHEBI:30616"/>
    </ligand>
</feature>
<keyword evidence="3 10" id="KW-0378">Hydrolase</keyword>
<dbReference type="InterPro" id="IPR014017">
    <property type="entry name" value="DNA_helicase_UvrD-like_C"/>
</dbReference>
<feature type="compositionally biased region" description="Polar residues" evidence="11">
    <location>
        <begin position="91"/>
        <end position="100"/>
    </location>
</feature>
<evidence type="ECO:0000313" key="14">
    <source>
        <dbReference type="EMBL" id="AGK03820.1"/>
    </source>
</evidence>
<dbReference type="GO" id="GO:0016787">
    <property type="term" value="F:hydrolase activity"/>
    <property type="evidence" value="ECO:0007669"/>
    <property type="project" value="UniProtKB-UniRule"/>
</dbReference>
<dbReference type="STRING" id="504728.K649_02590"/>
<evidence type="ECO:0000256" key="9">
    <source>
        <dbReference type="ARBA" id="ARBA00048988"/>
    </source>
</evidence>
<dbReference type="GO" id="GO:0005524">
    <property type="term" value="F:ATP binding"/>
    <property type="evidence" value="ECO:0007669"/>
    <property type="project" value="UniProtKB-UniRule"/>
</dbReference>
<evidence type="ECO:0000256" key="8">
    <source>
        <dbReference type="ARBA" id="ARBA00034808"/>
    </source>
</evidence>
<keyword evidence="15" id="KW-1185">Reference proteome</keyword>
<keyword evidence="1" id="KW-1277">Toxin-antitoxin system</keyword>
<gene>
    <name evidence="13" type="ordered locus">Mrub_0589</name>
    <name evidence="14" type="ORF">K649_02590</name>
</gene>
<evidence type="ECO:0000256" key="4">
    <source>
        <dbReference type="ARBA" id="ARBA00022806"/>
    </source>
</evidence>
<dbReference type="AlphaFoldDB" id="D3PNG8"/>
<dbReference type="GO" id="GO:0003677">
    <property type="term" value="F:DNA binding"/>
    <property type="evidence" value="ECO:0007669"/>
    <property type="project" value="InterPro"/>
</dbReference>
<comment type="catalytic activity">
    <reaction evidence="9">
        <text>ATP + H2O = ADP + phosphate + H(+)</text>
        <dbReference type="Rhea" id="RHEA:13065"/>
        <dbReference type="ChEBI" id="CHEBI:15377"/>
        <dbReference type="ChEBI" id="CHEBI:15378"/>
        <dbReference type="ChEBI" id="CHEBI:30616"/>
        <dbReference type="ChEBI" id="CHEBI:43474"/>
        <dbReference type="ChEBI" id="CHEBI:456216"/>
        <dbReference type="EC" id="5.6.2.4"/>
    </reaction>
</comment>
<dbReference type="KEGG" id="mre:K649_02590"/>
<dbReference type="SUPFAM" id="SSF52540">
    <property type="entry name" value="P-loop containing nucleoside triphosphate hydrolases"/>
    <property type="match status" value="1"/>
</dbReference>
<dbReference type="Pfam" id="PF13361">
    <property type="entry name" value="UvrD_C"/>
    <property type="match status" value="1"/>
</dbReference>
<dbReference type="PATRIC" id="fig|504728.9.peg.536"/>
<dbReference type="eggNOG" id="COG0210">
    <property type="taxonomic scope" value="Bacteria"/>
</dbReference>
<keyword evidence="5 10" id="KW-0067">ATP-binding</keyword>
<dbReference type="PANTHER" id="PTHR11070">
    <property type="entry name" value="UVRD / RECB / PCRA DNA HELICASE FAMILY MEMBER"/>
    <property type="match status" value="1"/>
</dbReference>
<dbReference type="OrthoDB" id="9787585at2"/>
<feature type="domain" description="UvrD-like helicase ATP-binding" evidence="12">
    <location>
        <begin position="209"/>
        <end position="477"/>
    </location>
</feature>
<dbReference type="RefSeq" id="WP_013012878.1">
    <property type="nucleotide sequence ID" value="NC_013946.1"/>
</dbReference>
<evidence type="ECO:0000256" key="1">
    <source>
        <dbReference type="ARBA" id="ARBA00022649"/>
    </source>
</evidence>
<evidence type="ECO:0000256" key="5">
    <source>
        <dbReference type="ARBA" id="ARBA00022840"/>
    </source>
</evidence>
<sequence>MQRHTIFTITALRELQAVPARERDALLSDIDLLARDPRSGRLNLSPLHKYPGFHRLKVGNWRVFCRLDEYVEIHAVRRRSEDTYSLPFNPRTLNTPSELTTPHPDDWDEEDEKLAAGGPPKEQVFPLRPEQLEGWGVPRLYFPQFLSCTSDDDLLALDSVVPAEWVVHVISMLYQPGLDQTQSEAQYVVHSRQELEDYLSGRLSDLLLRLDPEQIHASEWRLEGPTLVRGGPGTGKTVVALYRALAYAQHRPGSRILFATYTTTLAHYAEQLLSRLIEERGLDAEVEVSWVDRLVRQNLKAASWKIAGDSELLDAVRVVLGELRDPFLQGLGPRYLRDEFHDVIQAWDLDHREYLSFARHGRQLPLYPEEREKVWVAYDRWRRLLDQRRLLSWNRARSAARASAQPNYDAVIVDEAQDLPPVALRFLLRLVKHPKGFYLTADANQSLYQQGFSFKAVDQALDMRGRSLLLRRNYRSTRPIHAALAALARHPSLESEDLPEPAHRDGPRPLLVGIAHDKEAGTLRDLIYRLCRQLRVPLSGVSILCPSEARAREVVDILNRLDVPAAWSKGEDLELDQPAVKALTLHSAKGLEFPVVVVLDVNQGTLPRQAAVPAEEVEAYEARDRRLFYVACSRAMQALVVAYDPRWPSPFVRELPPELWEQR</sequence>
<keyword evidence="4 10" id="KW-0347">Helicase</keyword>
<reference evidence="14" key="2">
    <citation type="submission" date="2013-04" db="EMBL/GenBank/DDBJ databases">
        <title>Non-Hybrid, Finished Microbial Genome Assemblies from Long-Read SMRT Sequencing Data.</title>
        <authorList>
            <person name="Klammer A."/>
            <person name="Drake J."/>
            <person name="Heiner C."/>
            <person name="Clum A."/>
            <person name="Copeland A."/>
            <person name="Huddleston J."/>
            <person name="Eichler E."/>
            <person name="Turner S.W."/>
        </authorList>
    </citation>
    <scope>NUCLEOTIDE SEQUENCE</scope>
    <source>
        <strain evidence="14">DSM 1279</strain>
    </source>
</reference>
<dbReference type="GO" id="GO:0043138">
    <property type="term" value="F:3'-5' DNA helicase activity"/>
    <property type="evidence" value="ECO:0007669"/>
    <property type="project" value="UniProtKB-EC"/>
</dbReference>
<dbReference type="GO" id="GO:0005829">
    <property type="term" value="C:cytosol"/>
    <property type="evidence" value="ECO:0007669"/>
    <property type="project" value="TreeGrafter"/>
</dbReference>
<dbReference type="Gene3D" id="3.30.2310.20">
    <property type="entry name" value="RelE-like"/>
    <property type="match status" value="1"/>
</dbReference>
<evidence type="ECO:0000313" key="13">
    <source>
        <dbReference type="EMBL" id="ADD27359.1"/>
    </source>
</evidence>
<dbReference type="InterPro" id="IPR027417">
    <property type="entry name" value="P-loop_NTPase"/>
</dbReference>
<reference evidence="14 16" key="3">
    <citation type="submission" date="2013-04" db="EMBL/GenBank/DDBJ databases">
        <authorList>
            <person name="Chin J."/>
            <person name="Alexander D.H."/>
            <person name="Marks P."/>
            <person name="Korlach J."/>
            <person name="Clum A."/>
            <person name="Copeland A."/>
        </authorList>
    </citation>
    <scope>NUCLEOTIDE SEQUENCE [LARGE SCALE GENOMIC DNA]</scope>
    <source>
        <strain evidence="16">ATCC 35948 / DSM 1279 / VKM B-1258 / 21</strain>
        <strain evidence="14">DSM 1279</strain>
    </source>
</reference>
<dbReference type="InterPro" id="IPR000212">
    <property type="entry name" value="DNA_helicase_UvrD/REP"/>
</dbReference>
<dbReference type="EMBL" id="CP001743">
    <property type="protein sequence ID" value="ADD27359.1"/>
    <property type="molecule type" value="Genomic_DNA"/>
</dbReference>
<keyword evidence="6" id="KW-0413">Isomerase</keyword>
<dbReference type="KEGG" id="mrb:Mrub_0589"/>
<dbReference type="InterPro" id="IPR014016">
    <property type="entry name" value="UvrD-like_ATP-bd"/>
</dbReference>
<evidence type="ECO:0000256" key="10">
    <source>
        <dbReference type="PROSITE-ProRule" id="PRU00560"/>
    </source>
</evidence>
<dbReference type="EC" id="5.6.2.4" evidence="8"/>
<evidence type="ECO:0000259" key="12">
    <source>
        <dbReference type="PROSITE" id="PS51198"/>
    </source>
</evidence>
<evidence type="ECO:0000313" key="15">
    <source>
        <dbReference type="Proteomes" id="UP000006655"/>
    </source>
</evidence>
<dbReference type="InterPro" id="IPR035093">
    <property type="entry name" value="RelE/ParE_toxin_dom_sf"/>
</dbReference>
<reference evidence="13 15" key="1">
    <citation type="journal article" date="2010" name="Stand. Genomic Sci.">
        <title>Complete genome sequence of Meiothermus ruber type strain (21).</title>
        <authorList>
            <person name="Tindall B.J."/>
            <person name="Sikorski J."/>
            <person name="Lucas S."/>
            <person name="Goltsman E."/>
            <person name="Copeland A."/>
            <person name="Glavina Del Rio T."/>
            <person name="Nolan M."/>
            <person name="Tice H."/>
            <person name="Cheng J.F."/>
            <person name="Han C."/>
            <person name="Pitluck S."/>
            <person name="Liolios K."/>
            <person name="Ivanova N."/>
            <person name="Mavromatis K."/>
            <person name="Ovchinnikova G."/>
            <person name="Pati A."/>
            <person name="Fahnrich R."/>
            <person name="Goodwin L."/>
            <person name="Chen A."/>
            <person name="Palaniappan K."/>
            <person name="Land M."/>
            <person name="Hauser L."/>
            <person name="Chang Y.J."/>
            <person name="Jeffries C.D."/>
            <person name="Rohde M."/>
            <person name="Goker M."/>
            <person name="Woyke T."/>
            <person name="Bristow J."/>
            <person name="Eisen J.A."/>
            <person name="Markowitz V."/>
            <person name="Hugenholtz P."/>
            <person name="Kyrpides N.C."/>
            <person name="Klenk H.P."/>
            <person name="Lapidus A."/>
        </authorList>
    </citation>
    <scope>NUCLEOTIDE SEQUENCE [LARGE SCALE GENOMIC DNA]</scope>
    <source>
        <strain evidence="15">ATCC 35948 / DSM 1279 / VKM B-1258 / 21</strain>
        <strain evidence="13">DSM 1279</strain>
    </source>
</reference>
<organism evidence="14 16">
    <name type="scientific">Meiothermus ruber (strain ATCC 35948 / DSM 1279 / VKM B-1258 / 21)</name>
    <name type="common">Thermus ruber</name>
    <dbReference type="NCBI Taxonomy" id="504728"/>
    <lineage>
        <taxon>Bacteria</taxon>
        <taxon>Thermotogati</taxon>
        <taxon>Deinococcota</taxon>
        <taxon>Deinococci</taxon>
        <taxon>Thermales</taxon>
        <taxon>Thermaceae</taxon>
        <taxon>Meiothermus</taxon>
    </lineage>
</organism>
<protein>
    <recommendedName>
        <fullName evidence="8">DNA 3'-5' helicase</fullName>
        <ecNumber evidence="8">5.6.2.4</ecNumber>
    </recommendedName>
</protein>